<keyword evidence="13 15" id="KW-0326">Glycosidase</keyword>
<organism evidence="18 19">
    <name type="scientific">Aeromonas schubertii</name>
    <dbReference type="NCBI Taxonomy" id="652"/>
    <lineage>
        <taxon>Bacteria</taxon>
        <taxon>Pseudomonadati</taxon>
        <taxon>Pseudomonadota</taxon>
        <taxon>Gammaproteobacteria</taxon>
        <taxon>Aeromonadales</taxon>
        <taxon>Aeromonadaceae</taxon>
        <taxon>Aeromonas</taxon>
    </lineage>
</organism>
<evidence type="ECO:0000313" key="19">
    <source>
        <dbReference type="Proteomes" id="UP000058114"/>
    </source>
</evidence>
<reference evidence="18 19" key="2">
    <citation type="journal article" date="2016" name="Genome Announc.">
        <title>Complete Genome Sequence of the Highly Virulent Aeromonas schubertii Strain WL1483, Isolated from Diseased Snakehead Fish (Channa argus) in China.</title>
        <authorList>
            <person name="Liu L."/>
            <person name="Li N."/>
            <person name="Zhang D."/>
            <person name="Fu X."/>
            <person name="Shi C."/>
            <person name="Lin Q."/>
            <person name="Hao G."/>
        </authorList>
    </citation>
    <scope>NUCLEOTIDE SEQUENCE [LARGE SCALE GENOMIC DNA]</scope>
    <source>
        <strain evidence="18 19">WL1483</strain>
    </source>
</reference>
<evidence type="ECO:0000259" key="17">
    <source>
        <dbReference type="PROSITE" id="PS51068"/>
    </source>
</evidence>
<dbReference type="PROSITE" id="PS51066">
    <property type="entry name" value="ZF_FPG_2"/>
    <property type="match status" value="1"/>
</dbReference>
<dbReference type="RefSeq" id="WP_060588161.1">
    <property type="nucleotide sequence ID" value="NZ_CP013067.1"/>
</dbReference>
<proteinExistence type="inferred from homology"/>
<comment type="cofactor">
    <cofactor evidence="15">
        <name>Zn(2+)</name>
        <dbReference type="ChEBI" id="CHEBI:29105"/>
    </cofactor>
    <text evidence="15">Binds 1 zinc ion per subunit.</text>
</comment>
<comment type="function">
    <text evidence="15">Involved in base excision repair of DNA damaged by oxidation or by mutagenic agents. Acts as DNA glycosylase that recognizes and removes damaged bases. Has a preference for oxidized purines, such as 7,8-dihydro-8-oxoguanine (8-oxoG). Has AP (apurinic/apyrimidinic) lyase activity and introduces nicks in the DNA strand. Cleaves the DNA backbone by beta-delta elimination to generate a single-strand break at the site of the removed base with both 3'- and 5'-phosphates.</text>
</comment>
<feature type="active site" description="Proton donor; for delta-elimination activity" evidence="15">
    <location>
        <position position="260"/>
    </location>
</feature>
<protein>
    <recommendedName>
        <fullName evidence="15">Formamidopyrimidine-DNA glycosylase</fullName>
        <shortName evidence="15">Fapy-DNA glycosylase</shortName>
        <ecNumber evidence="15">3.2.2.23</ecNumber>
    </recommendedName>
    <alternativeName>
        <fullName evidence="15">DNA-(apurinic or apyrimidinic site) lyase MutM</fullName>
        <shortName evidence="15">AP lyase MutM</shortName>
        <ecNumber evidence="15">4.2.99.18</ecNumber>
    </alternativeName>
</protein>
<dbReference type="InterPro" id="IPR020629">
    <property type="entry name" value="FPG_Glyclase"/>
</dbReference>
<evidence type="ECO:0000256" key="4">
    <source>
        <dbReference type="ARBA" id="ARBA00022723"/>
    </source>
</evidence>
<feature type="domain" description="Formamidopyrimidine-DNA glycosylase catalytic" evidence="17">
    <location>
        <begin position="2"/>
        <end position="112"/>
    </location>
</feature>
<dbReference type="InterPro" id="IPR010663">
    <property type="entry name" value="Znf_FPG/IleRS"/>
</dbReference>
<dbReference type="InterPro" id="IPR000214">
    <property type="entry name" value="Znf_DNA_glyclase/AP_lyase"/>
</dbReference>
<dbReference type="Proteomes" id="UP000058114">
    <property type="component" value="Chromosome"/>
</dbReference>
<dbReference type="SUPFAM" id="SSF46946">
    <property type="entry name" value="S13-like H2TH domain"/>
    <property type="match status" value="1"/>
</dbReference>
<dbReference type="EC" id="3.2.2.23" evidence="15"/>
<evidence type="ECO:0000256" key="1">
    <source>
        <dbReference type="ARBA" id="ARBA00001668"/>
    </source>
</evidence>
<feature type="binding site" evidence="15">
    <location>
        <position position="90"/>
    </location>
    <ligand>
        <name>DNA</name>
        <dbReference type="ChEBI" id="CHEBI:16991"/>
    </ligand>
</feature>
<dbReference type="SUPFAM" id="SSF57716">
    <property type="entry name" value="Glucocorticoid receptor-like (DNA-binding domain)"/>
    <property type="match status" value="1"/>
</dbReference>
<dbReference type="SMART" id="SM01232">
    <property type="entry name" value="H2TH"/>
    <property type="match status" value="1"/>
</dbReference>
<evidence type="ECO:0000256" key="12">
    <source>
        <dbReference type="ARBA" id="ARBA00023268"/>
    </source>
</evidence>
<dbReference type="GO" id="GO:0034039">
    <property type="term" value="F:8-oxo-7,8-dihydroguanine DNA N-glycosylase activity"/>
    <property type="evidence" value="ECO:0007669"/>
    <property type="project" value="TreeGrafter"/>
</dbReference>
<dbReference type="InterPro" id="IPR012319">
    <property type="entry name" value="FPG_cat"/>
</dbReference>
<feature type="binding site" evidence="15">
    <location>
        <position position="151"/>
    </location>
    <ligand>
        <name>DNA</name>
        <dbReference type="ChEBI" id="CHEBI:16991"/>
    </ligand>
</feature>
<dbReference type="PANTHER" id="PTHR22993:SF9">
    <property type="entry name" value="FORMAMIDOPYRIMIDINE-DNA GLYCOSYLASE"/>
    <property type="match status" value="1"/>
</dbReference>
<evidence type="ECO:0000256" key="11">
    <source>
        <dbReference type="ARBA" id="ARBA00023239"/>
    </source>
</evidence>
<dbReference type="PROSITE" id="PS51068">
    <property type="entry name" value="FPG_CAT"/>
    <property type="match status" value="1"/>
</dbReference>
<sequence length="270" mass="29714">MPELPEVEVSRQGIAPWLTGIAVTRVVVRDGRLRWPVPGEIQELAGLTLRRVARRAKYLLLETDFGTAILHLGMSGSLRVLPIGTPAGKHDHVDIEFANGKLLRLNDPRRFGALLWTRDPAEAHALLARLGPEPLTDAFSADYLAQRAKGRSTAIKQFLMDNQVVVGVGNIYANEALFAAGIHPKRAAGNISRERLGRLVEEIKRVLTEAIAQGGTTLKDFTSADGKPGYFVQRLQVYGRAGEPCHTCGSEIRSLRLGQRNTFFCPHCQH</sequence>
<evidence type="ECO:0000256" key="7">
    <source>
        <dbReference type="ARBA" id="ARBA00022801"/>
    </source>
</evidence>
<dbReference type="SMART" id="SM00898">
    <property type="entry name" value="Fapy_DNA_glyco"/>
    <property type="match status" value="1"/>
</dbReference>
<evidence type="ECO:0000256" key="8">
    <source>
        <dbReference type="ARBA" id="ARBA00022833"/>
    </source>
</evidence>
<feature type="active site" description="Proton donor; for beta-elimination activity" evidence="15">
    <location>
        <position position="57"/>
    </location>
</feature>
<dbReference type="Gene3D" id="3.20.190.10">
    <property type="entry name" value="MutM-like, N-terminal"/>
    <property type="match status" value="1"/>
</dbReference>
<evidence type="ECO:0000256" key="14">
    <source>
        <dbReference type="ARBA" id="ARBA00044632"/>
    </source>
</evidence>
<evidence type="ECO:0000256" key="5">
    <source>
        <dbReference type="ARBA" id="ARBA00022763"/>
    </source>
</evidence>
<dbReference type="Pfam" id="PF06827">
    <property type="entry name" value="zf-FPG_IleRS"/>
    <property type="match status" value="1"/>
</dbReference>
<keyword evidence="4 15" id="KW-0479">Metal-binding</keyword>
<keyword evidence="11 15" id="KW-0456">Lyase</keyword>
<comment type="catalytic activity">
    <reaction evidence="14 15">
        <text>2'-deoxyribonucleotide-(2'-deoxyribose 5'-phosphate)-2'-deoxyribonucleotide-DNA = a 3'-end 2'-deoxyribonucleotide-(2,3-dehydro-2,3-deoxyribose 5'-phosphate)-DNA + a 5'-end 5'-phospho-2'-deoxyribonucleoside-DNA + H(+)</text>
        <dbReference type="Rhea" id="RHEA:66592"/>
        <dbReference type="Rhea" id="RHEA-COMP:13180"/>
        <dbReference type="Rhea" id="RHEA-COMP:16897"/>
        <dbReference type="Rhea" id="RHEA-COMP:17067"/>
        <dbReference type="ChEBI" id="CHEBI:15378"/>
        <dbReference type="ChEBI" id="CHEBI:136412"/>
        <dbReference type="ChEBI" id="CHEBI:157695"/>
        <dbReference type="ChEBI" id="CHEBI:167181"/>
        <dbReference type="EC" id="4.2.99.18"/>
    </reaction>
</comment>
<dbReference type="PROSITE" id="PS01242">
    <property type="entry name" value="ZF_FPG_1"/>
    <property type="match status" value="1"/>
</dbReference>
<evidence type="ECO:0000256" key="6">
    <source>
        <dbReference type="ARBA" id="ARBA00022771"/>
    </source>
</evidence>
<dbReference type="InterPro" id="IPR015886">
    <property type="entry name" value="H2TH_FPG"/>
</dbReference>
<keyword evidence="6 15" id="KW-0863">Zinc-finger</keyword>
<evidence type="ECO:0000256" key="15">
    <source>
        <dbReference type="HAMAP-Rule" id="MF_00103"/>
    </source>
</evidence>
<keyword evidence="7 15" id="KW-0378">Hydrolase</keyword>
<dbReference type="PATRIC" id="fig|652.5.peg.4389"/>
<dbReference type="CDD" id="cd08966">
    <property type="entry name" value="EcFpg-like_N"/>
    <property type="match status" value="1"/>
</dbReference>
<dbReference type="GO" id="GO:0006284">
    <property type="term" value="P:base-excision repair"/>
    <property type="evidence" value="ECO:0007669"/>
    <property type="project" value="InterPro"/>
</dbReference>
<keyword evidence="12 15" id="KW-0511">Multifunctional enzyme</keyword>
<dbReference type="Pfam" id="PF01149">
    <property type="entry name" value="Fapy_DNA_glyco"/>
    <property type="match status" value="1"/>
</dbReference>
<dbReference type="Gene3D" id="1.10.8.50">
    <property type="match status" value="1"/>
</dbReference>
<dbReference type="FunFam" id="1.10.8.50:FF:000003">
    <property type="entry name" value="Formamidopyrimidine-DNA glycosylase"/>
    <property type="match status" value="1"/>
</dbReference>
<dbReference type="NCBIfam" id="NF002211">
    <property type="entry name" value="PRK01103.1"/>
    <property type="match status" value="1"/>
</dbReference>
<dbReference type="NCBIfam" id="TIGR00577">
    <property type="entry name" value="fpg"/>
    <property type="match status" value="1"/>
</dbReference>
<accession>A0A0S2SKG3</accession>
<feature type="binding site" evidence="15">
    <location>
        <position position="109"/>
    </location>
    <ligand>
        <name>DNA</name>
        <dbReference type="ChEBI" id="CHEBI:16991"/>
    </ligand>
</feature>
<feature type="active site" description="Proton donor" evidence="15">
    <location>
        <position position="3"/>
    </location>
</feature>
<evidence type="ECO:0000256" key="13">
    <source>
        <dbReference type="ARBA" id="ARBA00023295"/>
    </source>
</evidence>
<comment type="subunit">
    <text evidence="3 15">Monomer.</text>
</comment>
<evidence type="ECO:0000256" key="3">
    <source>
        <dbReference type="ARBA" id="ARBA00011245"/>
    </source>
</evidence>
<dbReference type="Pfam" id="PF06831">
    <property type="entry name" value="H2TH"/>
    <property type="match status" value="1"/>
</dbReference>
<dbReference type="InterPro" id="IPR035937">
    <property type="entry name" value="FPG_N"/>
</dbReference>
<dbReference type="SUPFAM" id="SSF81624">
    <property type="entry name" value="N-terminal domain of MutM-like DNA repair proteins"/>
    <property type="match status" value="1"/>
</dbReference>
<comment type="similarity">
    <text evidence="2 15">Belongs to the FPG family.</text>
</comment>
<dbReference type="GO" id="GO:0003684">
    <property type="term" value="F:damaged DNA binding"/>
    <property type="evidence" value="ECO:0007669"/>
    <property type="project" value="InterPro"/>
</dbReference>
<dbReference type="FunFam" id="3.20.190.10:FF:000001">
    <property type="entry name" value="Formamidopyrimidine-DNA glycosylase"/>
    <property type="match status" value="1"/>
</dbReference>
<feature type="domain" description="FPG-type" evidence="16">
    <location>
        <begin position="236"/>
        <end position="270"/>
    </location>
</feature>
<dbReference type="GO" id="GO:0140078">
    <property type="term" value="F:class I DNA-(apurinic or apyrimidinic site) endonuclease activity"/>
    <property type="evidence" value="ECO:0007669"/>
    <property type="project" value="UniProtKB-EC"/>
</dbReference>
<evidence type="ECO:0000313" key="18">
    <source>
        <dbReference type="EMBL" id="ALP42186.1"/>
    </source>
</evidence>
<keyword evidence="8 15" id="KW-0862">Zinc</keyword>
<dbReference type="InterPro" id="IPR015887">
    <property type="entry name" value="DNA_glyclase_Znf_dom_DNA_BS"/>
</dbReference>
<dbReference type="KEGG" id="asr:WL1483_2767"/>
<keyword evidence="10 15" id="KW-0234">DNA repair</keyword>
<dbReference type="EMBL" id="CP013067">
    <property type="protein sequence ID" value="ALP42186.1"/>
    <property type="molecule type" value="Genomic_DNA"/>
</dbReference>
<dbReference type="AlphaFoldDB" id="A0A0S2SKG3"/>
<dbReference type="EC" id="4.2.99.18" evidence="15"/>
<dbReference type="PANTHER" id="PTHR22993">
    <property type="entry name" value="FORMAMIDOPYRIMIDINE-DNA GLYCOSYLASE"/>
    <property type="match status" value="1"/>
</dbReference>
<evidence type="ECO:0000256" key="10">
    <source>
        <dbReference type="ARBA" id="ARBA00023204"/>
    </source>
</evidence>
<dbReference type="GO" id="GO:0008270">
    <property type="term" value="F:zinc ion binding"/>
    <property type="evidence" value="ECO:0007669"/>
    <property type="project" value="UniProtKB-UniRule"/>
</dbReference>
<comment type="catalytic activity">
    <reaction evidence="1 15">
        <text>Hydrolysis of DNA containing ring-opened 7-methylguanine residues, releasing 2,6-diamino-4-hydroxy-5-(N-methyl)formamidopyrimidine.</text>
        <dbReference type="EC" id="3.2.2.23"/>
    </reaction>
</comment>
<name>A0A0S2SKG3_9GAMM</name>
<evidence type="ECO:0000256" key="2">
    <source>
        <dbReference type="ARBA" id="ARBA00009409"/>
    </source>
</evidence>
<evidence type="ECO:0000259" key="16">
    <source>
        <dbReference type="PROSITE" id="PS51066"/>
    </source>
</evidence>
<feature type="active site" description="Schiff-base intermediate with DNA" evidence="15">
    <location>
        <position position="2"/>
    </location>
</feature>
<dbReference type="InterPro" id="IPR010979">
    <property type="entry name" value="Ribosomal_uS13-like_H2TH"/>
</dbReference>
<evidence type="ECO:0000256" key="9">
    <source>
        <dbReference type="ARBA" id="ARBA00023125"/>
    </source>
</evidence>
<keyword evidence="9 15" id="KW-0238">DNA-binding</keyword>
<dbReference type="HAMAP" id="MF_00103">
    <property type="entry name" value="Fapy_DNA_glycosyl"/>
    <property type="match status" value="1"/>
</dbReference>
<reference evidence="19" key="1">
    <citation type="submission" date="2015-10" db="EMBL/GenBank/DDBJ databases">
        <title>Complete Genome Sequence of Aeromonas schubertii strain WL1483.</title>
        <authorList>
            <person name="Liu L."/>
        </authorList>
    </citation>
    <scope>NUCLEOTIDE SEQUENCE [LARGE SCALE GENOMIC DNA]</scope>
    <source>
        <strain evidence="19">WL1483</strain>
    </source>
</reference>
<keyword evidence="5 15" id="KW-0227">DNA damage</keyword>
<gene>
    <name evidence="15 18" type="primary">mutM</name>
    <name evidence="15" type="synonym">fpg</name>
    <name evidence="18" type="ORF">WL1483_2767</name>
</gene>